<dbReference type="GeneID" id="71999964"/>
<dbReference type="PANTHER" id="PTHR13561">
    <property type="entry name" value="DNA REPLICATION REGULATOR DPB11-RELATED"/>
    <property type="match status" value="1"/>
</dbReference>
<evidence type="ECO:0000313" key="4">
    <source>
        <dbReference type="EMBL" id="KAH9838672.1"/>
    </source>
</evidence>
<feature type="compositionally biased region" description="Basic residues" evidence="2">
    <location>
        <begin position="942"/>
        <end position="959"/>
    </location>
</feature>
<feature type="region of interest" description="Disordered" evidence="2">
    <location>
        <begin position="628"/>
        <end position="650"/>
    </location>
</feature>
<protein>
    <recommendedName>
        <fullName evidence="3">BRCT domain-containing protein</fullName>
    </recommendedName>
</protein>
<dbReference type="SMART" id="SM00292">
    <property type="entry name" value="BRCT"/>
    <property type="match status" value="3"/>
</dbReference>
<dbReference type="PROSITE" id="PS50172">
    <property type="entry name" value="BRCT"/>
    <property type="match status" value="4"/>
</dbReference>
<reference evidence="4 5" key="1">
    <citation type="journal article" date="2021" name="Environ. Microbiol.">
        <title>Gene family expansions and transcriptome signatures uncover fungal adaptations to wood decay.</title>
        <authorList>
            <person name="Hage H."/>
            <person name="Miyauchi S."/>
            <person name="Viragh M."/>
            <person name="Drula E."/>
            <person name="Min B."/>
            <person name="Chaduli D."/>
            <person name="Navarro D."/>
            <person name="Favel A."/>
            <person name="Norest M."/>
            <person name="Lesage-Meessen L."/>
            <person name="Balint B."/>
            <person name="Merenyi Z."/>
            <person name="de Eugenio L."/>
            <person name="Morin E."/>
            <person name="Martinez A.T."/>
            <person name="Baldrian P."/>
            <person name="Stursova M."/>
            <person name="Martinez M.J."/>
            <person name="Novotny C."/>
            <person name="Magnuson J.K."/>
            <person name="Spatafora J.W."/>
            <person name="Maurice S."/>
            <person name="Pangilinan J."/>
            <person name="Andreopoulos W."/>
            <person name="LaButti K."/>
            <person name="Hundley H."/>
            <person name="Na H."/>
            <person name="Kuo A."/>
            <person name="Barry K."/>
            <person name="Lipzen A."/>
            <person name="Henrissat B."/>
            <person name="Riley R."/>
            <person name="Ahrendt S."/>
            <person name="Nagy L.G."/>
            <person name="Grigoriev I.V."/>
            <person name="Martin F."/>
            <person name="Rosso M.N."/>
        </authorList>
    </citation>
    <scope>NUCLEOTIDE SEQUENCE [LARGE SCALE GENOMIC DNA]</scope>
    <source>
        <strain evidence="4 5">CIRM-BRFM 1785</strain>
    </source>
</reference>
<feature type="compositionally biased region" description="Low complexity" evidence="2">
    <location>
        <begin position="800"/>
        <end position="815"/>
    </location>
</feature>
<feature type="compositionally biased region" description="Basic and acidic residues" evidence="2">
    <location>
        <begin position="433"/>
        <end position="443"/>
    </location>
</feature>
<feature type="compositionally biased region" description="Polar residues" evidence="2">
    <location>
        <begin position="628"/>
        <end position="637"/>
    </location>
</feature>
<dbReference type="RefSeq" id="XP_047780587.1">
    <property type="nucleotide sequence ID" value="XM_047919232.1"/>
</dbReference>
<organism evidence="4 5">
    <name type="scientific">Rhodofomes roseus</name>
    <dbReference type="NCBI Taxonomy" id="34475"/>
    <lineage>
        <taxon>Eukaryota</taxon>
        <taxon>Fungi</taxon>
        <taxon>Dikarya</taxon>
        <taxon>Basidiomycota</taxon>
        <taxon>Agaricomycotina</taxon>
        <taxon>Agaricomycetes</taxon>
        <taxon>Polyporales</taxon>
        <taxon>Rhodofomes</taxon>
    </lineage>
</organism>
<proteinExistence type="predicted"/>
<feature type="region of interest" description="Disordered" evidence="2">
    <location>
        <begin position="1"/>
        <end position="37"/>
    </location>
</feature>
<feature type="compositionally biased region" description="Low complexity" evidence="2">
    <location>
        <begin position="416"/>
        <end position="429"/>
    </location>
</feature>
<feature type="region of interest" description="Disordered" evidence="2">
    <location>
        <begin position="331"/>
        <end position="371"/>
    </location>
</feature>
<feature type="compositionally biased region" description="Low complexity" evidence="2">
    <location>
        <begin position="739"/>
        <end position="755"/>
    </location>
</feature>
<feature type="region of interest" description="Disordered" evidence="2">
    <location>
        <begin position="242"/>
        <end position="283"/>
    </location>
</feature>
<evidence type="ECO:0000259" key="3">
    <source>
        <dbReference type="PROSITE" id="PS50172"/>
    </source>
</evidence>
<keyword evidence="5" id="KW-1185">Reference proteome</keyword>
<dbReference type="InterPro" id="IPR036420">
    <property type="entry name" value="BRCT_dom_sf"/>
</dbReference>
<dbReference type="InterPro" id="IPR001357">
    <property type="entry name" value="BRCT_dom"/>
</dbReference>
<dbReference type="SUPFAM" id="SSF52113">
    <property type="entry name" value="BRCT domain"/>
    <property type="match status" value="4"/>
</dbReference>
<dbReference type="PANTHER" id="PTHR13561:SF20">
    <property type="entry name" value="DNA TOPOISOMERASE 2-BINDING PROTEIN 1"/>
    <property type="match status" value="1"/>
</dbReference>
<evidence type="ECO:0000256" key="2">
    <source>
        <dbReference type="SAM" id="MobiDB-lite"/>
    </source>
</evidence>
<feature type="region of interest" description="Disordered" evidence="2">
    <location>
        <begin position="706"/>
        <end position="905"/>
    </location>
</feature>
<feature type="region of interest" description="Disordered" evidence="2">
    <location>
        <begin position="406"/>
        <end position="450"/>
    </location>
</feature>
<dbReference type="CDD" id="cd17731">
    <property type="entry name" value="BRCT_TopBP1_rpt2_like"/>
    <property type="match status" value="1"/>
</dbReference>
<feature type="compositionally biased region" description="Pro residues" evidence="2">
    <location>
        <begin position="259"/>
        <end position="272"/>
    </location>
</feature>
<feature type="region of interest" description="Disordered" evidence="2">
    <location>
        <begin position="938"/>
        <end position="959"/>
    </location>
</feature>
<feature type="domain" description="BRCT" evidence="3">
    <location>
        <begin position="145"/>
        <end position="245"/>
    </location>
</feature>
<feature type="domain" description="BRCT" evidence="3">
    <location>
        <begin position="54"/>
        <end position="127"/>
    </location>
</feature>
<dbReference type="Pfam" id="PF12738">
    <property type="entry name" value="PTCB-BRCT"/>
    <property type="match status" value="1"/>
</dbReference>
<name>A0ABQ8KKL5_9APHY</name>
<evidence type="ECO:0000256" key="1">
    <source>
        <dbReference type="ARBA" id="ARBA00022737"/>
    </source>
</evidence>
<dbReference type="Proteomes" id="UP000814176">
    <property type="component" value="Unassembled WGS sequence"/>
</dbReference>
<feature type="domain" description="BRCT" evidence="3">
    <location>
        <begin position="450"/>
        <end position="539"/>
    </location>
</feature>
<dbReference type="Pfam" id="PF00533">
    <property type="entry name" value="BRCT"/>
    <property type="match status" value="2"/>
</dbReference>
<dbReference type="EMBL" id="JADCUA010000007">
    <property type="protein sequence ID" value="KAH9838672.1"/>
    <property type="molecule type" value="Genomic_DNA"/>
</dbReference>
<sequence length="959" mass="103785">MNRRRTNKSAKVPNVKLRPAAPADRTSKTHEDAPPLWTRDMGFDPDEEASTVDLCPRPFKGVVVCATGIEDKTTLFKQALELGALATGDLTDRVTHLVAVDPGSAKYRCALENRIPIMRSSWITESFDVWLKGDDVNLHASIERHRLPVFTGVVLCLSGIDDVERRTEINRLVTKNGGKYVKNIERPVKVTHLVCGSANEDQTEKMKYAEKFNQRGESNIQIVWEEWFWDSLDFGGRFDESAYKVSNPRPQRKSLPERATPPPPSSSPPSPQPHSSQSYPQHEKNNSADLLAAATNDEEEVASARRVPAEMLAIWGNLLKPRGFEVQSGRLVRSPGKSQVQQPSSGAESPIRARSQRLGIEDEQLRKGRSTSALALSSFKRANSFAPVGKDKDAAAVRQPFKRTALGPQTSFLAHPSGSSSRAGPSRPATNVTDDKGKARAVDGSEEESNNSTLFKGLRFRALGEAQGPSVKGAIKECGGTLVSELDEDVDFIIVRLVSGSNFFRQEGDEDERRKYRTECWLERCIFDERICLPEEHVAFLPLSIPIPVDGAERIVLSYSGLDQSEACWVRRLSRALGITVAPNFSRHSTHLLCPSRTGAKAEKAVEWDVPVVDMTWLAAIANTGSLSPAQHGTDSAQGPLLEPETEPAEMDWDVVPPEVDRKGKGKAKADLEDTMSDITNGVSCGQLENITAANHRRVAEFATTDADAASSGVESFGKPNGLLDESWKPPSTPPPPSRTSSGLAHSAAADSAHSTQVLVKDSRAPSIANIQPLPPTQRVPSSESPSPLKHPGSTPGSVPASPTKPAKSPALALPESIASLLGKRPSTEDEGSDKAAPSRAGKRARPPSKTKSLSFTNPAAGAGAGPDQLDGFGPEVLATPETMSLADAQAAGRSMHVGYDDPGQHAEKKKLLKLLTSQKKKEIWDVDDDEVEVVQAELTTKPRKGPAPRRRGARAPGY</sequence>
<dbReference type="InterPro" id="IPR059215">
    <property type="entry name" value="BRCT2_TopBP1-like"/>
</dbReference>
<keyword evidence="1" id="KW-0677">Repeat</keyword>
<accession>A0ABQ8KKL5</accession>
<evidence type="ECO:0000313" key="5">
    <source>
        <dbReference type="Proteomes" id="UP000814176"/>
    </source>
</evidence>
<feature type="domain" description="BRCT" evidence="3">
    <location>
        <begin position="544"/>
        <end position="618"/>
    </location>
</feature>
<gene>
    <name evidence="4" type="ORF">C8Q71DRAFT_541289</name>
</gene>
<comment type="caution">
    <text evidence="4">The sequence shown here is derived from an EMBL/GenBank/DDBJ whole genome shotgun (WGS) entry which is preliminary data.</text>
</comment>
<feature type="compositionally biased region" description="Polar residues" evidence="2">
    <location>
        <begin position="336"/>
        <end position="347"/>
    </location>
</feature>
<dbReference type="Gene3D" id="3.40.50.10190">
    <property type="entry name" value="BRCT domain"/>
    <property type="match status" value="4"/>
</dbReference>